<dbReference type="InterPro" id="IPR023365">
    <property type="entry name" value="Sortase_dom-sf"/>
</dbReference>
<organism evidence="4 5">
    <name type="scientific">Saccharothrix hoggarensis</name>
    <dbReference type="NCBI Taxonomy" id="913853"/>
    <lineage>
        <taxon>Bacteria</taxon>
        <taxon>Bacillati</taxon>
        <taxon>Actinomycetota</taxon>
        <taxon>Actinomycetes</taxon>
        <taxon>Pseudonocardiales</taxon>
        <taxon>Pseudonocardiaceae</taxon>
        <taxon>Saccharothrix</taxon>
    </lineage>
</organism>
<dbReference type="PROSITE" id="PS51257">
    <property type="entry name" value="PROKAR_LIPOPROTEIN"/>
    <property type="match status" value="1"/>
</dbReference>
<evidence type="ECO:0000313" key="4">
    <source>
        <dbReference type="EMBL" id="MFD1148143.1"/>
    </source>
</evidence>
<keyword evidence="5" id="KW-1185">Reference proteome</keyword>
<evidence type="ECO:0000313" key="5">
    <source>
        <dbReference type="Proteomes" id="UP001597168"/>
    </source>
</evidence>
<accession>A0ABW3QTH4</accession>
<name>A0ABW3QTH4_9PSEU</name>
<dbReference type="Proteomes" id="UP001597168">
    <property type="component" value="Unassembled WGS sequence"/>
</dbReference>
<dbReference type="Gene3D" id="2.40.260.10">
    <property type="entry name" value="Sortase"/>
    <property type="match status" value="1"/>
</dbReference>
<dbReference type="InterPro" id="IPR005754">
    <property type="entry name" value="Sortase"/>
</dbReference>
<dbReference type="RefSeq" id="WP_380723580.1">
    <property type="nucleotide sequence ID" value="NZ_JBHTLK010000056.1"/>
</dbReference>
<feature type="chain" id="PRO_5046833181" evidence="3">
    <location>
        <begin position="30"/>
        <end position="202"/>
    </location>
</feature>
<keyword evidence="3" id="KW-0732">Signal</keyword>
<dbReference type="Pfam" id="PF04203">
    <property type="entry name" value="Sortase"/>
    <property type="match status" value="1"/>
</dbReference>
<evidence type="ECO:0000256" key="3">
    <source>
        <dbReference type="SAM" id="SignalP"/>
    </source>
</evidence>
<feature type="signal peptide" evidence="3">
    <location>
        <begin position="1"/>
        <end position="29"/>
    </location>
</feature>
<dbReference type="EMBL" id="JBHTLK010000056">
    <property type="protein sequence ID" value="MFD1148143.1"/>
    <property type="molecule type" value="Genomic_DNA"/>
</dbReference>
<reference evidence="5" key="1">
    <citation type="journal article" date="2019" name="Int. J. Syst. Evol. Microbiol.">
        <title>The Global Catalogue of Microorganisms (GCM) 10K type strain sequencing project: providing services to taxonomists for standard genome sequencing and annotation.</title>
        <authorList>
            <consortium name="The Broad Institute Genomics Platform"/>
            <consortium name="The Broad Institute Genome Sequencing Center for Infectious Disease"/>
            <person name="Wu L."/>
            <person name="Ma J."/>
        </authorList>
    </citation>
    <scope>NUCLEOTIDE SEQUENCE [LARGE SCALE GENOMIC DNA]</scope>
    <source>
        <strain evidence="5">CCUG 60214</strain>
    </source>
</reference>
<dbReference type="NCBIfam" id="NF033748">
    <property type="entry name" value="class_F_sortase"/>
    <property type="match status" value="1"/>
</dbReference>
<dbReference type="CDD" id="cd05829">
    <property type="entry name" value="Sortase_F"/>
    <property type="match status" value="1"/>
</dbReference>
<proteinExistence type="predicted"/>
<feature type="compositionally biased region" description="Low complexity" evidence="2">
    <location>
        <begin position="29"/>
        <end position="50"/>
    </location>
</feature>
<sequence length="202" mass="21080">MVIRATLLVPVAVLLVACATPGTAPSENAAGPGTATSTTAPAEPTSPAATVGVARSAPTEVRVPRIDARSSLVPLGLNPDRTVEVPPIEQPMQAGWYSHAPTPGEVGPAVILGHVDGNNQPGIFHRLREVVVGDEVLVSREDGGTLRFVVRRVDQVPKDEFPTDAVYGDTAVPELRLITCGGSFDSAARSYRDNVIVYAALA</sequence>
<dbReference type="InterPro" id="IPR042001">
    <property type="entry name" value="Sortase_F"/>
</dbReference>
<feature type="region of interest" description="Disordered" evidence="2">
    <location>
        <begin position="23"/>
        <end position="56"/>
    </location>
</feature>
<evidence type="ECO:0000256" key="1">
    <source>
        <dbReference type="ARBA" id="ARBA00022801"/>
    </source>
</evidence>
<comment type="caution">
    <text evidence="4">The sequence shown here is derived from an EMBL/GenBank/DDBJ whole genome shotgun (WGS) entry which is preliminary data.</text>
</comment>
<protein>
    <submittedName>
        <fullName evidence="4">Class F sortase</fullName>
    </submittedName>
</protein>
<gene>
    <name evidence="4" type="ORF">ACFQ3T_13515</name>
</gene>
<evidence type="ECO:0000256" key="2">
    <source>
        <dbReference type="SAM" id="MobiDB-lite"/>
    </source>
</evidence>
<keyword evidence="1" id="KW-0378">Hydrolase</keyword>
<dbReference type="SUPFAM" id="SSF63817">
    <property type="entry name" value="Sortase"/>
    <property type="match status" value="1"/>
</dbReference>